<reference evidence="1 2" key="1">
    <citation type="submission" date="2022-07" db="EMBL/GenBank/DDBJ databases">
        <title>Methylomonas rivi sp. nov., Methylomonas rosea sp. nov., Methylomonas aureus sp. nov. and Methylomonas subterranea sp. nov., four novel methanotrophs isolated from a freshwater creek and the deep terrestrial subsurface.</title>
        <authorList>
            <person name="Abin C."/>
            <person name="Sankaranarayanan K."/>
            <person name="Garner C."/>
            <person name="Sindelar R."/>
            <person name="Kotary K."/>
            <person name="Garner R."/>
            <person name="Barclay S."/>
            <person name="Lawson P."/>
            <person name="Krumholz L."/>
        </authorList>
    </citation>
    <scope>NUCLEOTIDE SEQUENCE [LARGE SCALE GENOMIC DNA]</scope>
    <source>
        <strain evidence="1 2">SURF-2</strain>
    </source>
</reference>
<keyword evidence="2" id="KW-1185">Reference proteome</keyword>
<dbReference type="InterPro" id="IPR025293">
    <property type="entry name" value="YfiR/HmsC-like"/>
</dbReference>
<name>A0ABT1TKK8_9GAMM</name>
<organism evidence="1 2">
    <name type="scientific">Methylomonas subterranea</name>
    <dbReference type="NCBI Taxonomy" id="2952225"/>
    <lineage>
        <taxon>Bacteria</taxon>
        <taxon>Pseudomonadati</taxon>
        <taxon>Pseudomonadota</taxon>
        <taxon>Gammaproteobacteria</taxon>
        <taxon>Methylococcales</taxon>
        <taxon>Methylococcaceae</taxon>
        <taxon>Methylomonas</taxon>
    </lineage>
</organism>
<evidence type="ECO:0000313" key="1">
    <source>
        <dbReference type="EMBL" id="MCQ8106011.1"/>
    </source>
</evidence>
<comment type="caution">
    <text evidence="1">The sequence shown here is derived from an EMBL/GenBank/DDBJ whole genome shotgun (WGS) entry which is preliminary data.</text>
</comment>
<dbReference type="RefSeq" id="WP_256604054.1">
    <property type="nucleotide sequence ID" value="NZ_JANIBJ010000044.1"/>
</dbReference>
<dbReference type="EMBL" id="JANIBJ010000044">
    <property type="protein sequence ID" value="MCQ8106011.1"/>
    <property type="molecule type" value="Genomic_DNA"/>
</dbReference>
<gene>
    <name evidence="1" type="ORF">NP590_18020</name>
</gene>
<evidence type="ECO:0000313" key="2">
    <source>
        <dbReference type="Proteomes" id="UP001524499"/>
    </source>
</evidence>
<dbReference type="Pfam" id="PF13689">
    <property type="entry name" value="DUF4154"/>
    <property type="match status" value="1"/>
</dbReference>
<dbReference type="Proteomes" id="UP001524499">
    <property type="component" value="Unassembled WGS sequence"/>
</dbReference>
<proteinExistence type="predicted"/>
<protein>
    <submittedName>
        <fullName evidence="1">YfiR family protein</fullName>
    </submittedName>
</protein>
<accession>A0ABT1TKK8</accession>
<sequence length="203" mass="21942">MNCAAAPSPTRQCEDSAVEQSACRAHGKTAPDFKQWCLIALLAIPLSSHAHAESAGEAAVKTAFLYNFFKFIDWPEAIAGQDAFSLCTTENDNLGDSLTILQAKTIANKPMRIRREVNINDLKNCHLVFIGASKHASAVIQKLRGLPVVTVGDQPDFIDQGGTISLMQSDNRLNFEINLAAANTNGVHIGAQLLKLAKRVISE</sequence>